<protein>
    <submittedName>
        <fullName evidence="1">Uncharacterized protein</fullName>
    </submittedName>
</protein>
<evidence type="ECO:0000313" key="1">
    <source>
        <dbReference type="EMBL" id="CUO17248.1"/>
    </source>
</evidence>
<gene>
    <name evidence="1" type="ORF">ERS852471_01067</name>
</gene>
<sequence length="115" mass="13904">MSELKVFTKEMVTGGDTYEIAYAHSYPERHWSEDSLYFNDDEDGIKILSPYFDKVFPEYAYYGPQKVRIYQWNEIERLCREENNENISIEEFFEKVRSWINKGNKGEDYFWILGL</sequence>
<accession>A0A174CZS7</accession>
<dbReference type="RefSeq" id="WP_055264599.1">
    <property type="nucleotide sequence ID" value="NZ_CABIXQ010000006.1"/>
</dbReference>
<dbReference type="AlphaFoldDB" id="A0A174CZS7"/>
<dbReference type="OrthoDB" id="2112994at2"/>
<dbReference type="EMBL" id="CYZX01000006">
    <property type="protein sequence ID" value="CUO17248.1"/>
    <property type="molecule type" value="Genomic_DNA"/>
</dbReference>
<dbReference type="Proteomes" id="UP000095594">
    <property type="component" value="Unassembled WGS sequence"/>
</dbReference>
<organism evidence="1 2">
    <name type="scientific">Clostridium disporicum</name>
    <dbReference type="NCBI Taxonomy" id="84024"/>
    <lineage>
        <taxon>Bacteria</taxon>
        <taxon>Bacillati</taxon>
        <taxon>Bacillota</taxon>
        <taxon>Clostridia</taxon>
        <taxon>Eubacteriales</taxon>
        <taxon>Clostridiaceae</taxon>
        <taxon>Clostridium</taxon>
    </lineage>
</organism>
<evidence type="ECO:0000313" key="2">
    <source>
        <dbReference type="Proteomes" id="UP000095594"/>
    </source>
</evidence>
<name>A0A174CZS7_9CLOT</name>
<reference evidence="1 2" key="1">
    <citation type="submission" date="2015-09" db="EMBL/GenBank/DDBJ databases">
        <authorList>
            <consortium name="Pathogen Informatics"/>
        </authorList>
    </citation>
    <scope>NUCLEOTIDE SEQUENCE [LARGE SCALE GENOMIC DNA]</scope>
    <source>
        <strain evidence="1 2">2789STDY5834856</strain>
    </source>
</reference>
<proteinExistence type="predicted"/>